<accession>A0A199VL93</accession>
<keyword evidence="5" id="KW-0378">Hydrolase</keyword>
<sequence>MEAVLTGPKVAAAAKGGAFPARRLGFGESVRVGSGIGRVGFDAAMRRNRAIRVGTGGFRAELVKKTNESPRKTNSAQTGPVELFVGLPMDVASALGGVNHAKAVAAGLRALKLLGAYGVELPIFWAAAQPDSDPAQFNWASHAAVVEMARAAGLRIRATLCLHGSHRRPGVPLPEWVARAAATDPDILFTDRYGRHHEEYLSFAVDELPVLGGRKPVEAFEDFFRSFRSAFADFFGSTITAQTGPVELFVGLPMDVASAHGGVNHTKAIAAGLRALKLLGAYGVELPIFWAAAQPDSDPAQFDWASHAALVEMARAAGLRVRATLCLHGSHRRPGVPLPEWVARAAAADPDILFTDRYGRHHEEYLSFAVDELPVLGGRRPVEAFEDFFRSFRSAFADFFGSTITGITVSLGPNGELRYPSFPPATEGHQFTGVGEFQCYDKYMLAQLKQHAEQSGQPLWGLSGPHDAPGYNQSPDSANFFRDHGGSWETPYADFFLSWYSQQLVNHGNRILSIASNIFGELPVEISGKVPLLHWWRGTRSHPAELTAGFYNTDGRNGYDAVAKMFARNSCAMVIPGMDLLDREQPRELRCSPESLLSEIIGSCGKHGVKVLGENSSLVRAPAGGFDQIKANISAGNSKVKSFTYNRMGAEFFSPEHWPQFTAFMRSMVHEEMDSDDLPSNEKGMLSPSAGSASQKEREMQAAQTSPVELFVGLPMDVASVRGGVNHAKAIAAGLRALKLLGACGVELPIFWAAAQPDSEPAQFDWASHAALVEMARAAGLRVRATLCLHGSHRRPGVPLPEWVARAAAADPDILFTDRYGRHHEEYLSFAVDELPVLGGRKPVEAFEDFFRSFRSAFADFFGSTITGITVSLGPNGELRYPSFPPATGGHQFTGVGEFQCYDKYMLAQLKQHAEQSGQPLWGLSGPHDAPGYNQSPDSTNFFRDHGGSWETPYADFFLSWYSQQLVNHGDRILSIASNIFGELPVEISGKVPLLHWWRGTRSHPAELTAGFYNTDGRNGYDAVAKMFARNLCAMVIPGMDLLDREQPRELRCSPESLLSEIIGSCGKHGVKVLGENSSLVRAPAGGFDQIKANISAGNSKVKSFTYNRMGAEFFSPEHWPQFTAFMRSMVHEEMDSDDLPSNEKGMLSPSAGSASQKEREMQAV</sequence>
<evidence type="ECO:0000313" key="8">
    <source>
        <dbReference type="Proteomes" id="UP000092600"/>
    </source>
</evidence>
<dbReference type="PANTHER" id="PTHR31352">
    <property type="entry name" value="BETA-AMYLASE 1, CHLOROPLASTIC"/>
    <property type="match status" value="1"/>
</dbReference>
<evidence type="ECO:0000256" key="3">
    <source>
        <dbReference type="ARBA" id="ARBA00023326"/>
    </source>
</evidence>
<evidence type="ECO:0000256" key="5">
    <source>
        <dbReference type="RuleBase" id="RU000509"/>
    </source>
</evidence>
<dbReference type="PANTHER" id="PTHR31352:SF3">
    <property type="entry name" value="INACTIVE BETA-AMYLASE 9"/>
    <property type="match status" value="1"/>
</dbReference>
<evidence type="ECO:0000256" key="4">
    <source>
        <dbReference type="PIRSR" id="PIRSR601554-1"/>
    </source>
</evidence>
<dbReference type="InterPro" id="IPR001554">
    <property type="entry name" value="Glyco_hydro_14"/>
</dbReference>
<dbReference type="InterPro" id="IPR017853">
    <property type="entry name" value="GH"/>
</dbReference>
<feature type="region of interest" description="Disordered" evidence="6">
    <location>
        <begin position="1134"/>
        <end position="1165"/>
    </location>
</feature>
<keyword evidence="3 5" id="KW-0624">Polysaccharide degradation</keyword>
<dbReference type="EMBL" id="LSRQ01001521">
    <property type="protein sequence ID" value="OAY77510.1"/>
    <property type="molecule type" value="Genomic_DNA"/>
</dbReference>
<dbReference type="Gene3D" id="3.20.20.80">
    <property type="entry name" value="Glycosidases"/>
    <property type="match status" value="3"/>
</dbReference>
<dbReference type="EC" id="3.2.1.2" evidence="5"/>
<keyword evidence="5" id="KW-0326">Glycosidase</keyword>
<proteinExistence type="inferred from homology"/>
<dbReference type="PRINTS" id="PR00750">
    <property type="entry name" value="BETAAMYLASE"/>
</dbReference>
<organism evidence="7 8">
    <name type="scientific">Ananas comosus</name>
    <name type="common">Pineapple</name>
    <name type="synonym">Ananas ananas</name>
    <dbReference type="NCBI Taxonomy" id="4615"/>
    <lineage>
        <taxon>Eukaryota</taxon>
        <taxon>Viridiplantae</taxon>
        <taxon>Streptophyta</taxon>
        <taxon>Embryophyta</taxon>
        <taxon>Tracheophyta</taxon>
        <taxon>Spermatophyta</taxon>
        <taxon>Magnoliopsida</taxon>
        <taxon>Liliopsida</taxon>
        <taxon>Poales</taxon>
        <taxon>Bromeliaceae</taxon>
        <taxon>Bromelioideae</taxon>
        <taxon>Ananas</taxon>
    </lineage>
</organism>
<evidence type="ECO:0000256" key="6">
    <source>
        <dbReference type="SAM" id="MobiDB-lite"/>
    </source>
</evidence>
<dbReference type="STRING" id="4615.A0A199VL93"/>
<evidence type="ECO:0000256" key="2">
    <source>
        <dbReference type="ARBA" id="ARBA00023277"/>
    </source>
</evidence>
<comment type="caution">
    <text evidence="7">The sequence shown here is derived from an EMBL/GenBank/DDBJ whole genome shotgun (WGS) entry which is preliminary data.</text>
</comment>
<gene>
    <name evidence="7" type="ORF">ACMD2_09043</name>
</gene>
<protein>
    <recommendedName>
        <fullName evidence="5">Beta-amylase</fullName>
        <ecNumber evidence="5">3.2.1.2</ecNumber>
    </recommendedName>
</protein>
<dbReference type="Pfam" id="PF01373">
    <property type="entry name" value="Glyco_hydro_14"/>
    <property type="match status" value="3"/>
</dbReference>
<reference evidence="7 8" key="1">
    <citation type="journal article" date="2016" name="DNA Res.">
        <title>The draft genome of MD-2 pineapple using hybrid error correction of long reads.</title>
        <authorList>
            <person name="Redwan R.M."/>
            <person name="Saidin A."/>
            <person name="Kumar S.V."/>
        </authorList>
    </citation>
    <scope>NUCLEOTIDE SEQUENCE [LARGE SCALE GENOMIC DNA]</scope>
    <source>
        <strain evidence="8">cv. MD2</strain>
        <tissue evidence="7">Leaf</tissue>
    </source>
</reference>
<feature type="active site" description="Proton acceptor" evidence="4">
    <location>
        <position position="1076"/>
    </location>
</feature>
<comment type="similarity">
    <text evidence="1 5">Belongs to the glycosyl hydrolase 14 family.</text>
</comment>
<dbReference type="GO" id="GO:0016161">
    <property type="term" value="F:beta-amylase activity"/>
    <property type="evidence" value="ECO:0007669"/>
    <property type="project" value="UniProtKB-EC"/>
</dbReference>
<dbReference type="Proteomes" id="UP000092600">
    <property type="component" value="Unassembled WGS sequence"/>
</dbReference>
<dbReference type="SUPFAM" id="SSF51445">
    <property type="entry name" value="(Trans)glycosidases"/>
    <property type="match status" value="3"/>
</dbReference>
<comment type="catalytic activity">
    <reaction evidence="5">
        <text>Hydrolysis of (1-&gt;4)-alpha-D-glucosidic linkages in polysaccharides so as to remove successive maltose units from the non-reducing ends of the chains.</text>
        <dbReference type="EC" id="3.2.1.2"/>
    </reaction>
</comment>
<evidence type="ECO:0000313" key="7">
    <source>
        <dbReference type="EMBL" id="OAY77510.1"/>
    </source>
</evidence>
<feature type="active site" description="Proton donor" evidence="4">
    <location>
        <position position="878"/>
    </location>
</feature>
<dbReference type="GO" id="GO:0000272">
    <property type="term" value="P:polysaccharide catabolic process"/>
    <property type="evidence" value="ECO:0007669"/>
    <property type="project" value="UniProtKB-KW"/>
</dbReference>
<keyword evidence="2 5" id="KW-0119">Carbohydrate metabolism</keyword>
<dbReference type="AlphaFoldDB" id="A0A199VL93"/>
<evidence type="ECO:0000256" key="1">
    <source>
        <dbReference type="ARBA" id="ARBA00005652"/>
    </source>
</evidence>
<name>A0A199VL93_ANACO</name>
<feature type="region of interest" description="Disordered" evidence="6">
    <location>
        <begin position="672"/>
        <end position="697"/>
    </location>
</feature>